<evidence type="ECO:0000256" key="7">
    <source>
        <dbReference type="ARBA" id="ARBA00022737"/>
    </source>
</evidence>
<evidence type="ECO:0000256" key="1">
    <source>
        <dbReference type="ARBA" id="ARBA00004498"/>
    </source>
</evidence>
<dbReference type="SUPFAM" id="SSF55486">
    <property type="entry name" value="Metalloproteases ('zincins'), catalytic domain"/>
    <property type="match status" value="1"/>
</dbReference>
<accession>A0A8J6JZ44</accession>
<feature type="binding site" evidence="14">
    <location>
        <position position="450"/>
    </location>
    <ligand>
        <name>Ca(2+)</name>
        <dbReference type="ChEBI" id="CHEBI:29108"/>
        <label>2</label>
    </ligand>
</feature>
<feature type="binding site" evidence="14 16">
    <location>
        <position position="400"/>
    </location>
    <ligand>
        <name>Zn(2+)</name>
        <dbReference type="ChEBI" id="CHEBI:29105"/>
        <note>catalytic</note>
    </ligand>
</feature>
<sequence>MMRTSCLLLCMLLGADTDLHAVQKMDYFVLFLWTLPVTILKCTSMPFLTILWFGSLDKTLQLYCLCVSFAASLASDNGFPGINQDYVFVTPVEVDSSGAYISHDILHSSRKKRSTRSSKTSLHYRFSAFGQELHLELQPSPLLSSQFALNVLGKDGSLTDVEQTVEPCFYQGFIRNYENSSVALSTCVGMSGFLRTRSSEYFISPLPQHLAEEHNFTSPEGHHPHVLYKRSVETEVNLHSGKQLYSTANQSYGTAQKQHFCGKRKTYLNRNNAKYKPDEEVRLSRSKRSAVKSPHGGSLVVETLVVADKKMVEKHGKEGVTTYILTVMNMVSSLFKDGTIGSDINIVVVSLLLLEEEPVSFAPINGMCSKYRSCTINEDTGLGLAFTIAHESGHNFGMVHDGEGNPCRKAEGNIMSPTLSGNNGVFSWSACSRQYLKEFLSTAQSSCLVDEPKQLGHFQYPEKLPGQIYDADTQCKWQFGPKAKQCSLSFVKDICKSLWCHKSGHRCETKFMPAAEGTVCGLNMWCRRGQCVRFGDNGPRPVTGGWSDWSAWSQCSRDCGAGVKYQERFCNNPVPQHGGKYCQGSSRIYQICNAQPCPTNTLDFRAQQCAEYNSKPFRGWYYKWKPYTKVEEENICKLYCTAEDFDFFFALSNKVRDGTPCSSNGLDVCIDGSCELVGCDYVLGSKATLDACGICKGDNSTCKFYRGQYLNHHKTNDYYSVVTVPAGARSIHFQELQYTTSYLAVRNLNRKYYLTGDWTIDWPGKLSFAGTTFIYQRSTQQPESLYAAGPTNETLVLEVLYQGKNGGFSWEYTLPFSTIEETPVKKTSFTWVPMYTECTVTCGGGQMNVKFVCLQDLRIQVNSSMCGLLSKPLLEPKFCNTQPCPAYWSTGQWSSCSVSCGGGQQTRTIQCLQRKTMQGEELVGHSNCPVSTPIQVQKCNTQDCPAEWSSGPWSQV</sequence>
<keyword evidence="6 18" id="KW-0732">Signal</keyword>
<dbReference type="PANTHER" id="PTHR13723:SF167">
    <property type="entry name" value="A DISINTEGRIN AND METALLOPROTEINASE WITH THROMBOSPONDIN MOTIFS 18"/>
    <property type="match status" value="1"/>
</dbReference>
<feature type="disulfide bond" evidence="15">
    <location>
        <begin position="495"/>
        <end position="526"/>
    </location>
</feature>
<dbReference type="SUPFAM" id="SSF82895">
    <property type="entry name" value="TSP-1 type 1 repeat"/>
    <property type="match status" value="3"/>
</dbReference>
<feature type="transmembrane region" description="Helical" evidence="17">
    <location>
        <begin position="31"/>
        <end position="53"/>
    </location>
</feature>
<dbReference type="Gene3D" id="3.40.390.10">
    <property type="entry name" value="Collagenase (Catalytic Domain)"/>
    <property type="match status" value="2"/>
</dbReference>
<dbReference type="GO" id="GO:0030198">
    <property type="term" value="P:extracellular matrix organization"/>
    <property type="evidence" value="ECO:0007669"/>
    <property type="project" value="InterPro"/>
</dbReference>
<name>A0A8J6JZ44_ELECQ</name>
<dbReference type="Pfam" id="PF19236">
    <property type="entry name" value="ADAMTS_CR_3"/>
    <property type="match status" value="1"/>
</dbReference>
<evidence type="ECO:0000256" key="15">
    <source>
        <dbReference type="PIRSR" id="PIRSR613273-3"/>
    </source>
</evidence>
<keyword evidence="12" id="KW-0325">Glycoprotein</keyword>
<dbReference type="AlphaFoldDB" id="A0A8J6JZ44"/>
<evidence type="ECO:0000256" key="17">
    <source>
        <dbReference type="SAM" id="Phobius"/>
    </source>
</evidence>
<evidence type="ECO:0000256" key="2">
    <source>
        <dbReference type="ARBA" id="ARBA00022525"/>
    </source>
</evidence>
<keyword evidence="21" id="KW-1185">Reference proteome</keyword>
<dbReference type="Gene3D" id="3.40.1620.60">
    <property type="match status" value="1"/>
</dbReference>
<keyword evidence="7" id="KW-0677">Repeat</keyword>
<feature type="binding site" evidence="14 16">
    <location>
        <position position="394"/>
    </location>
    <ligand>
        <name>Zn(2+)</name>
        <dbReference type="ChEBI" id="CHEBI:29105"/>
        <note>catalytic</note>
    </ligand>
</feature>
<dbReference type="PANTHER" id="PTHR13723">
    <property type="entry name" value="ADAMTS A DISINTEGRIN AND METALLOPROTEASE WITH THROMBOSPONDIN MOTIFS PROTEASE"/>
    <property type="match status" value="1"/>
</dbReference>
<evidence type="ECO:0000256" key="16">
    <source>
        <dbReference type="PROSITE-ProRule" id="PRU00276"/>
    </source>
</evidence>
<keyword evidence="17" id="KW-0812">Transmembrane</keyword>
<evidence type="ECO:0000259" key="19">
    <source>
        <dbReference type="PROSITE" id="PS50215"/>
    </source>
</evidence>
<evidence type="ECO:0000256" key="3">
    <source>
        <dbReference type="ARBA" id="ARBA00022530"/>
    </source>
</evidence>
<keyword evidence="8" id="KW-0378">Hydrolase</keyword>
<dbReference type="GO" id="GO:0006508">
    <property type="term" value="P:proteolysis"/>
    <property type="evidence" value="ECO:0007669"/>
    <property type="project" value="UniProtKB-KW"/>
</dbReference>
<feature type="disulfide bond" evidence="15">
    <location>
        <begin position="570"/>
        <end position="582"/>
    </location>
</feature>
<dbReference type="GO" id="GO:0046872">
    <property type="term" value="F:metal ion binding"/>
    <property type="evidence" value="ECO:0007669"/>
    <property type="project" value="UniProtKB-KW"/>
</dbReference>
<proteinExistence type="predicted"/>
<evidence type="ECO:0000256" key="5">
    <source>
        <dbReference type="ARBA" id="ARBA00022723"/>
    </source>
</evidence>
<dbReference type="InterPro" id="IPR050439">
    <property type="entry name" value="ADAMTS_ADAMTS-like"/>
</dbReference>
<comment type="caution">
    <text evidence="20">The sequence shown here is derived from an EMBL/GenBank/DDBJ whole genome shotgun (WGS) entry which is preliminary data.</text>
</comment>
<dbReference type="InterPro" id="IPR002870">
    <property type="entry name" value="Peptidase_M12B_N"/>
</dbReference>
<dbReference type="EMBL" id="WNTK01000012">
    <property type="protein sequence ID" value="KAG9475098.1"/>
    <property type="molecule type" value="Genomic_DNA"/>
</dbReference>
<feature type="disulfide bond" evidence="15">
    <location>
        <begin position="407"/>
        <end position="431"/>
    </location>
</feature>
<evidence type="ECO:0000256" key="9">
    <source>
        <dbReference type="ARBA" id="ARBA00022833"/>
    </source>
</evidence>
<dbReference type="Gene3D" id="2.60.120.830">
    <property type="match status" value="1"/>
</dbReference>
<comment type="cofactor">
    <cofactor evidence="14">
        <name>Zn(2+)</name>
        <dbReference type="ChEBI" id="CHEBI:29105"/>
    </cofactor>
    <text evidence="14">Binds 1 zinc ion per subunit.</text>
</comment>
<evidence type="ECO:0000313" key="20">
    <source>
        <dbReference type="EMBL" id="KAG9475098.1"/>
    </source>
</evidence>
<feature type="binding site" evidence="14">
    <location>
        <position position="302"/>
    </location>
    <ligand>
        <name>Ca(2+)</name>
        <dbReference type="ChEBI" id="CHEBI:29108"/>
        <label>2</label>
    </ligand>
</feature>
<feature type="domain" description="Peptidase M12B" evidence="19">
    <location>
        <begin position="354"/>
        <end position="452"/>
    </location>
</feature>
<evidence type="ECO:0000256" key="18">
    <source>
        <dbReference type="SAM" id="SignalP"/>
    </source>
</evidence>
<dbReference type="Pfam" id="PF19030">
    <property type="entry name" value="TSP1_ADAMTS"/>
    <property type="match status" value="1"/>
</dbReference>
<dbReference type="InterPro" id="IPR024079">
    <property type="entry name" value="MetalloPept_cat_dom_sf"/>
</dbReference>
<dbReference type="PRINTS" id="PR01857">
    <property type="entry name" value="ADAMTSFAMILY"/>
</dbReference>
<dbReference type="FunFam" id="3.40.1620.60:FF:000002">
    <property type="entry name" value="A disintegrin and metalloproteinase with thrombospondin motifs 10"/>
    <property type="match status" value="1"/>
</dbReference>
<dbReference type="PROSITE" id="PS50092">
    <property type="entry name" value="TSP1"/>
    <property type="match status" value="2"/>
</dbReference>
<comment type="caution">
    <text evidence="16">Lacks conserved residue(s) required for the propagation of feature annotation.</text>
</comment>
<dbReference type="InterPro" id="IPR045371">
    <property type="entry name" value="ADAMTS_CR_3"/>
</dbReference>
<evidence type="ECO:0000256" key="6">
    <source>
        <dbReference type="ARBA" id="ARBA00022729"/>
    </source>
</evidence>
<dbReference type="Pfam" id="PF01562">
    <property type="entry name" value="Pep_M12B_propep"/>
    <property type="match status" value="1"/>
</dbReference>
<dbReference type="InterPro" id="IPR013273">
    <property type="entry name" value="ADAMTS/ADAMTS-like"/>
</dbReference>
<feature type="binding site" evidence="14">
    <location>
        <position position="302"/>
    </location>
    <ligand>
        <name>Ca(2+)</name>
        <dbReference type="ChEBI" id="CHEBI:29108"/>
        <label>1</label>
    </ligand>
</feature>
<keyword evidence="14" id="KW-0106">Calcium</keyword>
<keyword evidence="2" id="KW-0964">Secreted</keyword>
<keyword evidence="17" id="KW-1133">Transmembrane helix</keyword>
<feature type="binding site" evidence="14">
    <location>
        <position position="450"/>
    </location>
    <ligand>
        <name>Ca(2+)</name>
        <dbReference type="ChEBI" id="CHEBI:29108"/>
        <label>1</label>
    </ligand>
</feature>
<evidence type="ECO:0000256" key="11">
    <source>
        <dbReference type="ARBA" id="ARBA00023157"/>
    </source>
</evidence>
<feature type="binding site" evidence="14">
    <location>
        <position position="447"/>
    </location>
    <ligand>
        <name>Ca(2+)</name>
        <dbReference type="ChEBI" id="CHEBI:29108"/>
        <label>1</label>
    </ligand>
</feature>
<dbReference type="Pfam" id="PF17771">
    <property type="entry name" value="ADAMTS_CR_2"/>
    <property type="match status" value="1"/>
</dbReference>
<dbReference type="InterPro" id="IPR036383">
    <property type="entry name" value="TSP1_rpt_sf"/>
</dbReference>
<keyword evidence="11 15" id="KW-1015">Disulfide bond</keyword>
<feature type="active site" evidence="13 16">
    <location>
        <position position="391"/>
    </location>
</feature>
<dbReference type="Proteomes" id="UP000770717">
    <property type="component" value="Unassembled WGS sequence"/>
</dbReference>
<evidence type="ECO:0000313" key="21">
    <source>
        <dbReference type="Proteomes" id="UP000770717"/>
    </source>
</evidence>
<feature type="disulfide bond" evidence="15">
    <location>
        <begin position="520"/>
        <end position="531"/>
    </location>
</feature>
<feature type="disulfide bond" evidence="15">
    <location>
        <begin position="559"/>
        <end position="597"/>
    </location>
</feature>
<dbReference type="OrthoDB" id="10035764at2759"/>
<feature type="disulfide bond" evidence="15">
    <location>
        <begin position="368"/>
        <end position="447"/>
    </location>
</feature>
<dbReference type="Pfam" id="PF00090">
    <property type="entry name" value="TSP_1"/>
    <property type="match status" value="1"/>
</dbReference>
<feature type="disulfide bond" evidence="15">
    <location>
        <begin position="475"/>
        <end position="500"/>
    </location>
</feature>
<keyword evidence="4" id="KW-0645">Protease</keyword>
<dbReference type="InterPro" id="IPR000884">
    <property type="entry name" value="TSP1_rpt"/>
</dbReference>
<keyword evidence="9 14" id="KW-0862">Zinc</keyword>
<dbReference type="FunFam" id="2.60.120.830:FF:000001">
    <property type="entry name" value="A disintegrin and metalloproteinase with thrombospondin motifs 1"/>
    <property type="match status" value="1"/>
</dbReference>
<dbReference type="FunFam" id="2.20.100.10:FF:000006">
    <property type="entry name" value="A disintegrin and metalloproteinase with thrombospondin motifs 1"/>
    <property type="match status" value="1"/>
</dbReference>
<dbReference type="GO" id="GO:0004222">
    <property type="term" value="F:metalloendopeptidase activity"/>
    <property type="evidence" value="ECO:0007669"/>
    <property type="project" value="InterPro"/>
</dbReference>
<keyword evidence="17" id="KW-0472">Membrane</keyword>
<dbReference type="SMART" id="SM00209">
    <property type="entry name" value="TSP1"/>
    <property type="match status" value="3"/>
</dbReference>
<evidence type="ECO:0000256" key="10">
    <source>
        <dbReference type="ARBA" id="ARBA00023049"/>
    </source>
</evidence>
<dbReference type="PROSITE" id="PS50215">
    <property type="entry name" value="ADAM_MEPRO"/>
    <property type="match status" value="1"/>
</dbReference>
<evidence type="ECO:0000256" key="13">
    <source>
        <dbReference type="PIRSR" id="PIRSR613273-1"/>
    </source>
</evidence>
<feature type="chain" id="PRO_5035287766" description="Peptidase M12B domain-containing protein" evidence="18">
    <location>
        <begin position="18"/>
        <end position="956"/>
    </location>
</feature>
<feature type="signal peptide" evidence="18">
    <location>
        <begin position="1"/>
        <end position="17"/>
    </location>
</feature>
<evidence type="ECO:0000256" key="12">
    <source>
        <dbReference type="ARBA" id="ARBA00023180"/>
    </source>
</evidence>
<keyword evidence="3" id="KW-0272">Extracellular matrix</keyword>
<feature type="disulfide bond" evidence="15">
    <location>
        <begin position="486"/>
        <end position="507"/>
    </location>
</feature>
<dbReference type="InterPro" id="IPR041645">
    <property type="entry name" value="ADAMTS_CR_2"/>
</dbReference>
<keyword evidence="10" id="KW-0482">Metalloprotease</keyword>
<evidence type="ECO:0000256" key="14">
    <source>
        <dbReference type="PIRSR" id="PIRSR613273-2"/>
    </source>
</evidence>
<reference evidence="20" key="1">
    <citation type="thesis" date="2020" institute="ProQuest LLC" country="789 East Eisenhower Parkway, Ann Arbor, MI, USA">
        <title>Comparative Genomics and Chromosome Evolution.</title>
        <authorList>
            <person name="Mudd A.B."/>
        </authorList>
    </citation>
    <scope>NUCLEOTIDE SEQUENCE</scope>
    <source>
        <strain evidence="20">HN-11 Male</strain>
        <tissue evidence="20">Kidney and liver</tissue>
    </source>
</reference>
<dbReference type="InterPro" id="IPR001590">
    <property type="entry name" value="Peptidase_M12B"/>
</dbReference>
<comment type="subcellular location">
    <subcellularLocation>
        <location evidence="1">Secreted</location>
        <location evidence="1">Extracellular space</location>
        <location evidence="1">Extracellular matrix</location>
    </subcellularLocation>
</comment>
<evidence type="ECO:0000256" key="8">
    <source>
        <dbReference type="ARBA" id="ARBA00022801"/>
    </source>
</evidence>
<dbReference type="Pfam" id="PF01421">
    <property type="entry name" value="Reprolysin"/>
    <property type="match status" value="1"/>
</dbReference>
<dbReference type="GO" id="GO:0031012">
    <property type="term" value="C:extracellular matrix"/>
    <property type="evidence" value="ECO:0007669"/>
    <property type="project" value="TreeGrafter"/>
</dbReference>
<dbReference type="Gene3D" id="2.20.100.10">
    <property type="entry name" value="Thrombospondin type-1 (TSP1) repeat"/>
    <property type="match status" value="3"/>
</dbReference>
<dbReference type="InterPro" id="IPR010294">
    <property type="entry name" value="ADAMTS_spacer1"/>
</dbReference>
<gene>
    <name evidence="20" type="ORF">GDO78_003515</name>
</gene>
<protein>
    <recommendedName>
        <fullName evidence="19">Peptidase M12B domain-containing protein</fullName>
    </recommendedName>
</protein>
<organism evidence="20 21">
    <name type="scientific">Eleutherodactylus coqui</name>
    <name type="common">Puerto Rican coqui</name>
    <dbReference type="NCBI Taxonomy" id="57060"/>
    <lineage>
        <taxon>Eukaryota</taxon>
        <taxon>Metazoa</taxon>
        <taxon>Chordata</taxon>
        <taxon>Craniata</taxon>
        <taxon>Vertebrata</taxon>
        <taxon>Euteleostomi</taxon>
        <taxon>Amphibia</taxon>
        <taxon>Batrachia</taxon>
        <taxon>Anura</taxon>
        <taxon>Neobatrachia</taxon>
        <taxon>Hyloidea</taxon>
        <taxon>Eleutherodactylidae</taxon>
        <taxon>Eleutherodactylinae</taxon>
        <taxon>Eleutherodactylus</taxon>
        <taxon>Eleutherodactylus</taxon>
    </lineage>
</organism>
<keyword evidence="5 14" id="KW-0479">Metal-binding</keyword>
<dbReference type="CDD" id="cd04273">
    <property type="entry name" value="ZnMc_ADAMTS_like"/>
    <property type="match status" value="1"/>
</dbReference>
<evidence type="ECO:0000256" key="4">
    <source>
        <dbReference type="ARBA" id="ARBA00022670"/>
    </source>
</evidence>
<feature type="disulfide bond" evidence="15">
    <location>
        <begin position="555"/>
        <end position="592"/>
    </location>
</feature>
<dbReference type="Pfam" id="PF05986">
    <property type="entry name" value="ADAMTS_spacer1"/>
    <property type="match status" value="1"/>
</dbReference>
<feature type="binding site" evidence="14 16">
    <location>
        <position position="390"/>
    </location>
    <ligand>
        <name>Zn(2+)</name>
        <dbReference type="ChEBI" id="CHEBI:29105"/>
        <note>catalytic</note>
    </ligand>
</feature>